<organism evidence="8 9">
    <name type="scientific">Halomonas colorata</name>
    <dbReference type="NCBI Taxonomy" id="2742615"/>
    <lineage>
        <taxon>Bacteria</taxon>
        <taxon>Pseudomonadati</taxon>
        <taxon>Pseudomonadota</taxon>
        <taxon>Gammaproteobacteria</taxon>
        <taxon>Oceanospirillales</taxon>
        <taxon>Halomonadaceae</taxon>
        <taxon>Halomonas</taxon>
    </lineage>
</organism>
<feature type="domain" description="Fe/B12 periplasmic-binding" evidence="7">
    <location>
        <begin position="47"/>
        <end position="314"/>
    </location>
</feature>
<keyword evidence="3" id="KW-0813">Transport</keyword>
<dbReference type="SUPFAM" id="SSF53807">
    <property type="entry name" value="Helical backbone' metal receptor"/>
    <property type="match status" value="1"/>
</dbReference>
<evidence type="ECO:0000313" key="8">
    <source>
        <dbReference type="EMBL" id="MBE0465311.1"/>
    </source>
</evidence>
<evidence type="ECO:0000256" key="1">
    <source>
        <dbReference type="ARBA" id="ARBA00004196"/>
    </source>
</evidence>
<keyword evidence="4" id="KW-0406">Ion transport</keyword>
<keyword evidence="4" id="KW-0408">Iron</keyword>
<accession>A0ABR9G333</accession>
<comment type="caution">
    <text evidence="8">The sequence shown here is derived from an EMBL/GenBank/DDBJ whole genome shotgun (WGS) entry which is preliminary data.</text>
</comment>
<evidence type="ECO:0000256" key="4">
    <source>
        <dbReference type="ARBA" id="ARBA00022496"/>
    </source>
</evidence>
<proteinExistence type="inferred from homology"/>
<sequence>MMMSRRSFACGLAAFAAFAASTQGAFAARVCAVSELGETCLAQPARRVVALDQQSAEFLLALGLQPVGMTGPANYRRFTGDAEPRLSDEVTDLGLSSAPNIELIMALEPDLILGSANSIQKSRTLLGEIAPVAAFLSYPAGKPDQMANMVETLRAVARLTGREAECGDFLASLDETLAEMKQSVVAKGLDKRPVVLGNVNAGVTGAEIMLFNRNALPAQLLQRCGFAYAYDDDRYLEKSFNVTTAETLIALQDADFLYMPFNEKGVANLMATPVWRNLRFVRENRFQPIPYRLIHNGPLSARLFLRDVRKALLT</sequence>
<dbReference type="InterPro" id="IPR051313">
    <property type="entry name" value="Bact_iron-sidero_bind"/>
</dbReference>
<dbReference type="PANTHER" id="PTHR30532">
    <property type="entry name" value="IRON III DICITRATE-BINDING PERIPLASMIC PROTEIN"/>
    <property type="match status" value="1"/>
</dbReference>
<keyword evidence="5 6" id="KW-0732">Signal</keyword>
<evidence type="ECO:0000256" key="5">
    <source>
        <dbReference type="ARBA" id="ARBA00022729"/>
    </source>
</evidence>
<reference evidence="8 9" key="1">
    <citation type="submission" date="2020-07" db="EMBL/GenBank/DDBJ databases">
        <title>Halophilic bacteria isolated from french cheeses.</title>
        <authorList>
            <person name="Kothe C.I."/>
            <person name="Farah-Kraiem B."/>
            <person name="Renault P."/>
            <person name="Dridi B."/>
        </authorList>
    </citation>
    <scope>NUCLEOTIDE SEQUENCE [LARGE SCALE GENOMIC DNA]</scope>
    <source>
        <strain evidence="8 9">FME20</strain>
    </source>
</reference>
<keyword evidence="4" id="KW-0410">Iron transport</keyword>
<dbReference type="CDD" id="cd01146">
    <property type="entry name" value="FhuD"/>
    <property type="match status" value="1"/>
</dbReference>
<keyword evidence="9" id="KW-1185">Reference proteome</keyword>
<dbReference type="Gene3D" id="3.40.50.1980">
    <property type="entry name" value="Nitrogenase molybdenum iron protein domain"/>
    <property type="match status" value="2"/>
</dbReference>
<feature type="signal peptide" evidence="6">
    <location>
        <begin position="1"/>
        <end position="27"/>
    </location>
</feature>
<evidence type="ECO:0000256" key="6">
    <source>
        <dbReference type="SAM" id="SignalP"/>
    </source>
</evidence>
<dbReference type="EMBL" id="RRZB01000075">
    <property type="protein sequence ID" value="MBE0465311.1"/>
    <property type="molecule type" value="Genomic_DNA"/>
</dbReference>
<evidence type="ECO:0000313" key="9">
    <source>
        <dbReference type="Proteomes" id="UP001645038"/>
    </source>
</evidence>
<dbReference type="InterPro" id="IPR002491">
    <property type="entry name" value="ABC_transptr_periplasmic_BD"/>
</dbReference>
<feature type="chain" id="PRO_5046226404" evidence="6">
    <location>
        <begin position="28"/>
        <end position="314"/>
    </location>
</feature>
<evidence type="ECO:0000256" key="2">
    <source>
        <dbReference type="ARBA" id="ARBA00008814"/>
    </source>
</evidence>
<dbReference type="Pfam" id="PF01497">
    <property type="entry name" value="Peripla_BP_2"/>
    <property type="match status" value="1"/>
</dbReference>
<comment type="similarity">
    <text evidence="2">Belongs to the bacterial solute-binding protein 8 family.</text>
</comment>
<comment type="subcellular location">
    <subcellularLocation>
        <location evidence="1">Cell envelope</location>
    </subcellularLocation>
</comment>
<evidence type="ECO:0000256" key="3">
    <source>
        <dbReference type="ARBA" id="ARBA00022448"/>
    </source>
</evidence>
<gene>
    <name evidence="8" type="ORF">EI547_17925</name>
</gene>
<name>A0ABR9G333_9GAMM</name>
<evidence type="ECO:0000259" key="7">
    <source>
        <dbReference type="PROSITE" id="PS50983"/>
    </source>
</evidence>
<dbReference type="PROSITE" id="PS50983">
    <property type="entry name" value="FE_B12_PBP"/>
    <property type="match status" value="1"/>
</dbReference>
<protein>
    <submittedName>
        <fullName evidence="8">Iron-siderophore ABC transporter substrate-binding protein</fullName>
    </submittedName>
</protein>
<dbReference type="Proteomes" id="UP001645038">
    <property type="component" value="Unassembled WGS sequence"/>
</dbReference>
<dbReference type="PANTHER" id="PTHR30532:SF1">
    <property type="entry name" value="IRON(3+)-HYDROXAMATE-BINDING PROTEIN FHUD"/>
    <property type="match status" value="1"/>
</dbReference>